<comment type="caution">
    <text evidence="1">The sequence shown here is derived from an EMBL/GenBank/DDBJ whole genome shotgun (WGS) entry which is preliminary data.</text>
</comment>
<reference evidence="1" key="1">
    <citation type="journal article" date="2014" name="Int. J. Syst. Evol. Microbiol.">
        <title>Complete genome sequence of Corynebacterium casei LMG S-19264T (=DSM 44701T), isolated from a smear-ripened cheese.</title>
        <authorList>
            <consortium name="US DOE Joint Genome Institute (JGI-PGF)"/>
            <person name="Walter F."/>
            <person name="Albersmeier A."/>
            <person name="Kalinowski J."/>
            <person name="Ruckert C."/>
        </authorList>
    </citation>
    <scope>NUCLEOTIDE SEQUENCE</scope>
    <source>
        <strain evidence="1">CGMCC 1.15493</strain>
    </source>
</reference>
<accession>A0A917D9F4</accession>
<dbReference type="EMBL" id="BMJJ01000003">
    <property type="protein sequence ID" value="GGD13122.1"/>
    <property type="molecule type" value="Genomic_DNA"/>
</dbReference>
<dbReference type="Gene3D" id="3.40.50.300">
    <property type="entry name" value="P-loop containing nucleotide triphosphate hydrolases"/>
    <property type="match status" value="1"/>
</dbReference>
<evidence type="ECO:0008006" key="3">
    <source>
        <dbReference type="Google" id="ProtNLM"/>
    </source>
</evidence>
<organism evidence="1 2">
    <name type="scientific">Aureimonas glaciei</name>
    <dbReference type="NCBI Taxonomy" id="1776957"/>
    <lineage>
        <taxon>Bacteria</taxon>
        <taxon>Pseudomonadati</taxon>
        <taxon>Pseudomonadota</taxon>
        <taxon>Alphaproteobacteria</taxon>
        <taxon>Hyphomicrobiales</taxon>
        <taxon>Aurantimonadaceae</taxon>
        <taxon>Aureimonas</taxon>
    </lineage>
</organism>
<reference evidence="1" key="2">
    <citation type="submission" date="2020-09" db="EMBL/GenBank/DDBJ databases">
        <authorList>
            <person name="Sun Q."/>
            <person name="Zhou Y."/>
        </authorList>
    </citation>
    <scope>NUCLEOTIDE SEQUENCE</scope>
    <source>
        <strain evidence="1">CGMCC 1.15493</strain>
    </source>
</reference>
<evidence type="ECO:0000313" key="2">
    <source>
        <dbReference type="Proteomes" id="UP000613160"/>
    </source>
</evidence>
<gene>
    <name evidence="1" type="ORF">GCM10011335_14940</name>
</gene>
<dbReference type="InterPro" id="IPR027417">
    <property type="entry name" value="P-loop_NTPase"/>
</dbReference>
<name>A0A917D9F4_9HYPH</name>
<evidence type="ECO:0000313" key="1">
    <source>
        <dbReference type="EMBL" id="GGD13122.1"/>
    </source>
</evidence>
<sequence>MARLPSPPLLPTSEFLCPGEGNMSVISIGSVKSAGCSTLALTLASVAAAADMPVLLIDAAKDWDLVTWAKKAGRPAGIEVVRCEAADQLDDVVRNGRDRHALVLIDAGSNPEMLRKGARLAETVLVPLRLSPLSSYAAAATDIFLAAQTAKFPGKRQAFVATAVAQIPSRIARAVEEKLARRTTERLPTGLAQRAAFEAPFLYGGTIFTLTDAQAPGLARAQEDAAAMAVELGILRYQTPEFARNWTEELNAFRAILAPDPRLQEASQRAAA</sequence>
<dbReference type="SUPFAM" id="SSF52540">
    <property type="entry name" value="P-loop containing nucleoside triphosphate hydrolases"/>
    <property type="match status" value="1"/>
</dbReference>
<proteinExistence type="predicted"/>
<protein>
    <recommendedName>
        <fullName evidence="3">ParA family protein</fullName>
    </recommendedName>
</protein>
<dbReference type="AlphaFoldDB" id="A0A917D9F4"/>
<keyword evidence="2" id="KW-1185">Reference proteome</keyword>
<dbReference type="Proteomes" id="UP000613160">
    <property type="component" value="Unassembled WGS sequence"/>
</dbReference>